<dbReference type="AlphaFoldDB" id="A0AAN7JVA2"/>
<keyword evidence="3" id="KW-1185">Reference proteome</keyword>
<protein>
    <submittedName>
        <fullName evidence="2">Uncharacterized protein</fullName>
    </submittedName>
</protein>
<name>A0AAN7JVA2_9MYRT</name>
<evidence type="ECO:0000313" key="3">
    <source>
        <dbReference type="Proteomes" id="UP001345219"/>
    </source>
</evidence>
<organism evidence="2 3">
    <name type="scientific">Trapa incisa</name>
    <dbReference type="NCBI Taxonomy" id="236973"/>
    <lineage>
        <taxon>Eukaryota</taxon>
        <taxon>Viridiplantae</taxon>
        <taxon>Streptophyta</taxon>
        <taxon>Embryophyta</taxon>
        <taxon>Tracheophyta</taxon>
        <taxon>Spermatophyta</taxon>
        <taxon>Magnoliopsida</taxon>
        <taxon>eudicotyledons</taxon>
        <taxon>Gunneridae</taxon>
        <taxon>Pentapetalae</taxon>
        <taxon>rosids</taxon>
        <taxon>malvids</taxon>
        <taxon>Myrtales</taxon>
        <taxon>Lythraceae</taxon>
        <taxon>Trapa</taxon>
    </lineage>
</organism>
<evidence type="ECO:0000313" key="2">
    <source>
        <dbReference type="EMBL" id="KAK4754057.1"/>
    </source>
</evidence>
<proteinExistence type="predicted"/>
<feature type="region of interest" description="Disordered" evidence="1">
    <location>
        <begin position="1"/>
        <end position="27"/>
    </location>
</feature>
<accession>A0AAN7JVA2</accession>
<reference evidence="2 3" key="1">
    <citation type="journal article" date="2023" name="Hortic Res">
        <title>Pangenome of water caltrop reveals structural variations and asymmetric subgenome divergence after allopolyploidization.</title>
        <authorList>
            <person name="Zhang X."/>
            <person name="Chen Y."/>
            <person name="Wang L."/>
            <person name="Yuan Y."/>
            <person name="Fang M."/>
            <person name="Shi L."/>
            <person name="Lu R."/>
            <person name="Comes H.P."/>
            <person name="Ma Y."/>
            <person name="Chen Y."/>
            <person name="Huang G."/>
            <person name="Zhou Y."/>
            <person name="Zheng Z."/>
            <person name="Qiu Y."/>
        </authorList>
    </citation>
    <scope>NUCLEOTIDE SEQUENCE [LARGE SCALE GENOMIC DNA]</scope>
    <source>
        <tissue evidence="2">Roots</tissue>
    </source>
</reference>
<evidence type="ECO:0000256" key="1">
    <source>
        <dbReference type="SAM" id="MobiDB-lite"/>
    </source>
</evidence>
<sequence length="119" mass="12932">MEGRLRYSSSRPPSEEDADTVSSHETSPMEFSICIESFGKVATGMMVEDLPRIVDDAAGGPLVQVAADPACLVKQPREPLHPYLDLGAALPELELTVVVDWLAAALLPFRPFRLPSFHG</sequence>
<dbReference type="EMBL" id="JAXIOK010000015">
    <property type="protein sequence ID" value="KAK4754057.1"/>
    <property type="molecule type" value="Genomic_DNA"/>
</dbReference>
<dbReference type="Proteomes" id="UP001345219">
    <property type="component" value="Chromosome 2"/>
</dbReference>
<gene>
    <name evidence="2" type="ORF">SAY87_002161</name>
</gene>
<comment type="caution">
    <text evidence="2">The sequence shown here is derived from an EMBL/GenBank/DDBJ whole genome shotgun (WGS) entry which is preliminary data.</text>
</comment>